<dbReference type="Proteomes" id="UP000075360">
    <property type="component" value="Unassembled WGS sequence"/>
</dbReference>
<evidence type="ECO:0000259" key="1">
    <source>
        <dbReference type="Pfam" id="PF18899"/>
    </source>
</evidence>
<dbReference type="InterPro" id="IPR011856">
    <property type="entry name" value="tRNA_endonuc-like_dom_sf"/>
</dbReference>
<dbReference type="EMBL" id="LHZU01000105">
    <property type="protein sequence ID" value="KXV60839.1"/>
    <property type="molecule type" value="Genomic_DNA"/>
</dbReference>
<gene>
    <name evidence="2" type="ORF">AD948_03830</name>
</gene>
<accession>A0A149U6F7</accession>
<dbReference type="InterPro" id="IPR043714">
    <property type="entry name" value="DUF5655"/>
</dbReference>
<reference evidence="2 3" key="1">
    <citation type="submission" date="2015-06" db="EMBL/GenBank/DDBJ databases">
        <title>Improved classification and identification of acetic acid bacteria using matrix-assisted laser desorption/ionization time-of-flight mass spectrometry; Gluconobacter nephelii and Gluconobacter uchimurae are later heterotypic synonyms of Gluconobacter japonicus and Gluconobacter oxydans, respectively.</title>
        <authorList>
            <person name="Li L."/>
            <person name="Cleenwerck I."/>
            <person name="De Vuyst L."/>
            <person name="Vandamme P."/>
        </authorList>
    </citation>
    <scope>NUCLEOTIDE SEQUENCE [LARGE SCALE GENOMIC DNA]</scope>
    <source>
        <strain evidence="2 3">LMG 23690</strain>
    </source>
</reference>
<dbReference type="AlphaFoldDB" id="A0A149U6F7"/>
<organism evidence="2 3">
    <name type="scientific">Acetobacter senegalensis</name>
    <dbReference type="NCBI Taxonomy" id="446692"/>
    <lineage>
        <taxon>Bacteria</taxon>
        <taxon>Pseudomonadati</taxon>
        <taxon>Pseudomonadota</taxon>
        <taxon>Alphaproteobacteria</taxon>
        <taxon>Acetobacterales</taxon>
        <taxon>Acetobacteraceae</taxon>
        <taxon>Acetobacter</taxon>
    </lineage>
</organism>
<dbReference type="GO" id="GO:0003676">
    <property type="term" value="F:nucleic acid binding"/>
    <property type="evidence" value="ECO:0007669"/>
    <property type="project" value="InterPro"/>
</dbReference>
<dbReference type="PATRIC" id="fig|446692.4.peg.2854"/>
<evidence type="ECO:0000313" key="2">
    <source>
        <dbReference type="EMBL" id="KXV60839.1"/>
    </source>
</evidence>
<dbReference type="Gene3D" id="3.40.1350.10">
    <property type="match status" value="1"/>
</dbReference>
<comment type="caution">
    <text evidence="2">The sequence shown here is derived from an EMBL/GenBank/DDBJ whole genome shotgun (WGS) entry which is preliminary data.</text>
</comment>
<feature type="domain" description="DUF5655" evidence="1">
    <location>
        <begin position="204"/>
        <end position="313"/>
    </location>
</feature>
<dbReference type="Pfam" id="PF18899">
    <property type="entry name" value="DUF5655"/>
    <property type="match status" value="1"/>
</dbReference>
<dbReference type="RefSeq" id="WP_061470813.1">
    <property type="nucleotide sequence ID" value="NZ_LHZU01000105.1"/>
</dbReference>
<proteinExistence type="predicted"/>
<protein>
    <submittedName>
        <fullName evidence="2">Transporter</fullName>
    </submittedName>
</protein>
<sequence>MGDIKLFQIQDGTAAELPGSSAPLEKALQTLFEKNLEAFLGVRFLASEFPTTHGGRMDTLGLDENYYPVIIEYKRNLNENVINQGLFYLDWLMDHKSDFRFLTQDKLGNECADAIEWSAPRLICIAADFTKYDLHAVKQMGRNIELIRYRRFGDSLIMLDLLSSVSTNGSVHPTSLSTPLSSSHAVPADSIKSSAKYKTNSESLEGAKEDLQNLYSDVTTYLLSLGDDVSQKTLRYYFAFKRIKNFACLEIKPTIDVIKLFLKVNPDTISLIDGFTRDVRNIGHFGTGDLEVTLRDLSDLEKAKPLIEKSYENS</sequence>
<dbReference type="OrthoDB" id="9798761at2"/>
<evidence type="ECO:0000313" key="3">
    <source>
        <dbReference type="Proteomes" id="UP000075360"/>
    </source>
</evidence>
<name>A0A149U6F7_9PROT</name>